<keyword evidence="2" id="KW-1185">Reference proteome</keyword>
<evidence type="ECO:0000313" key="2">
    <source>
        <dbReference type="Proteomes" id="UP001595075"/>
    </source>
</evidence>
<gene>
    <name evidence="1" type="ORF">VTL71DRAFT_4469</name>
</gene>
<name>A0ABR4C230_9HELO</name>
<organism evidence="1 2">
    <name type="scientific">Oculimacula yallundae</name>
    <dbReference type="NCBI Taxonomy" id="86028"/>
    <lineage>
        <taxon>Eukaryota</taxon>
        <taxon>Fungi</taxon>
        <taxon>Dikarya</taxon>
        <taxon>Ascomycota</taxon>
        <taxon>Pezizomycotina</taxon>
        <taxon>Leotiomycetes</taxon>
        <taxon>Helotiales</taxon>
        <taxon>Ploettnerulaceae</taxon>
        <taxon>Oculimacula</taxon>
    </lineage>
</organism>
<proteinExistence type="predicted"/>
<dbReference type="EMBL" id="JAZHXI010000014">
    <property type="protein sequence ID" value="KAL2063975.1"/>
    <property type="molecule type" value="Genomic_DNA"/>
</dbReference>
<evidence type="ECO:0000313" key="1">
    <source>
        <dbReference type="EMBL" id="KAL2063975.1"/>
    </source>
</evidence>
<accession>A0ABR4C230</accession>
<dbReference type="Proteomes" id="UP001595075">
    <property type="component" value="Unassembled WGS sequence"/>
</dbReference>
<reference evidence="1 2" key="1">
    <citation type="journal article" date="2024" name="Commun. Biol.">
        <title>Comparative genomic analysis of thermophilic fungi reveals convergent evolutionary adaptations and gene losses.</title>
        <authorList>
            <person name="Steindorff A.S."/>
            <person name="Aguilar-Pontes M.V."/>
            <person name="Robinson A.J."/>
            <person name="Andreopoulos B."/>
            <person name="LaButti K."/>
            <person name="Kuo A."/>
            <person name="Mondo S."/>
            <person name="Riley R."/>
            <person name="Otillar R."/>
            <person name="Haridas S."/>
            <person name="Lipzen A."/>
            <person name="Grimwood J."/>
            <person name="Schmutz J."/>
            <person name="Clum A."/>
            <person name="Reid I.D."/>
            <person name="Moisan M.C."/>
            <person name="Butler G."/>
            <person name="Nguyen T.T.M."/>
            <person name="Dewar K."/>
            <person name="Conant G."/>
            <person name="Drula E."/>
            <person name="Henrissat B."/>
            <person name="Hansel C."/>
            <person name="Singer S."/>
            <person name="Hutchinson M.I."/>
            <person name="de Vries R.P."/>
            <person name="Natvig D.O."/>
            <person name="Powell A.J."/>
            <person name="Tsang A."/>
            <person name="Grigoriev I.V."/>
        </authorList>
    </citation>
    <scope>NUCLEOTIDE SEQUENCE [LARGE SCALE GENOMIC DNA]</scope>
    <source>
        <strain evidence="1 2">CBS 494.80</strain>
    </source>
</reference>
<comment type="caution">
    <text evidence="1">The sequence shown here is derived from an EMBL/GenBank/DDBJ whole genome shotgun (WGS) entry which is preliminary data.</text>
</comment>
<sequence length="473" mass="52624">MGFGSTSLDPLLKKIPPSKLPPPEIVWPWPENEIARSSENVHMSKVHISNVPINKDIRDFYLEALENDKITNVPPPIISASDFVPPALIEHLMRKKRDSALGVKFEPDGEITNMEGAMHTFVVPVVPRCESEGDYCFSAGHRTAPPFVTPMFGGMAVIMTRSVVMSATIHLDFELPSVMLELCMLRKEEVVGKDLIWDSEYEILSKEDKQKAPLRKAYDERLRQHMVYHLTSEHRIPALSDPANKIMNLGQCLEFFEDLMNGDDSIPEQLVHRCAKLGSRTISLELLFIAAFQLVRNEFSALEAVCPQGYVYTYDPPSIFAQYIEPELSNCLVILAIKYLSSHNKLTNLKIFGFNDYADSAALGLLKTALINQPHVTVLSKAKLFQGKDGRFEAGVWKKGPGTGKKVDGGRFDISKWPAAHGAMLVIHNNSDAFGQNIETEFKSGSLDGAIGSTTSAAASLERKRTDLMDYVV</sequence>
<protein>
    <submittedName>
        <fullName evidence="1">Uncharacterized protein</fullName>
    </submittedName>
</protein>